<name>A0A557S042_9GAMM</name>
<comment type="function">
    <text evidence="5">Catalyzes the phosphorylation of the 3'-hydroxyl group of dephosphocoenzyme A to form coenzyme A.</text>
</comment>
<dbReference type="GO" id="GO:0005524">
    <property type="term" value="F:ATP binding"/>
    <property type="evidence" value="ECO:0007669"/>
    <property type="project" value="UniProtKB-UniRule"/>
</dbReference>
<dbReference type="EMBL" id="VMNH01000023">
    <property type="protein sequence ID" value="TVO70782.1"/>
    <property type="molecule type" value="Genomic_DNA"/>
</dbReference>
<organism evidence="7 8">
    <name type="scientific">Sedimenticola selenatireducens</name>
    <dbReference type="NCBI Taxonomy" id="191960"/>
    <lineage>
        <taxon>Bacteria</taxon>
        <taxon>Pseudomonadati</taxon>
        <taxon>Pseudomonadota</taxon>
        <taxon>Gammaproteobacteria</taxon>
        <taxon>Chromatiales</taxon>
        <taxon>Sedimenticolaceae</taxon>
        <taxon>Sedimenticola</taxon>
    </lineage>
</organism>
<keyword evidence="5" id="KW-0963">Cytoplasm</keyword>
<comment type="caution">
    <text evidence="7">The sequence shown here is derived from an EMBL/GenBank/DDBJ whole genome shotgun (WGS) entry which is preliminary data.</text>
</comment>
<dbReference type="PANTHER" id="PTHR10695">
    <property type="entry name" value="DEPHOSPHO-COA KINASE-RELATED"/>
    <property type="match status" value="1"/>
</dbReference>
<dbReference type="CDD" id="cd02022">
    <property type="entry name" value="DPCK"/>
    <property type="match status" value="1"/>
</dbReference>
<dbReference type="HAMAP" id="MF_00376">
    <property type="entry name" value="Dephospho_CoA_kinase"/>
    <property type="match status" value="1"/>
</dbReference>
<comment type="subcellular location">
    <subcellularLocation>
        <location evidence="5">Cytoplasm</location>
    </subcellularLocation>
</comment>
<evidence type="ECO:0000256" key="2">
    <source>
        <dbReference type="ARBA" id="ARBA00022741"/>
    </source>
</evidence>
<dbReference type="GO" id="GO:0015937">
    <property type="term" value="P:coenzyme A biosynthetic process"/>
    <property type="evidence" value="ECO:0007669"/>
    <property type="project" value="UniProtKB-UniRule"/>
</dbReference>
<dbReference type="RefSeq" id="WP_144359919.1">
    <property type="nucleotide sequence ID" value="NZ_VMNH01000023.1"/>
</dbReference>
<evidence type="ECO:0000313" key="7">
    <source>
        <dbReference type="EMBL" id="TVO70782.1"/>
    </source>
</evidence>
<accession>A0A557S042</accession>
<dbReference type="SUPFAM" id="SSF52540">
    <property type="entry name" value="P-loop containing nucleoside triphosphate hydrolases"/>
    <property type="match status" value="1"/>
</dbReference>
<dbReference type="GO" id="GO:0005737">
    <property type="term" value="C:cytoplasm"/>
    <property type="evidence" value="ECO:0007669"/>
    <property type="project" value="UniProtKB-SubCell"/>
</dbReference>
<dbReference type="AlphaFoldDB" id="A0A557S042"/>
<comment type="pathway">
    <text evidence="5">Cofactor biosynthesis; coenzyme A biosynthesis; CoA from (R)-pantothenate: step 5/5.</text>
</comment>
<dbReference type="UniPathway" id="UPA00241">
    <property type="reaction ID" value="UER00356"/>
</dbReference>
<reference evidence="7 8" key="1">
    <citation type="submission" date="2019-07" db="EMBL/GenBank/DDBJ databases">
        <title>The pathways for chlorine oxyanion respiration interact through the shared metabolite chlorate.</title>
        <authorList>
            <person name="Barnum T.P."/>
            <person name="Cheng Y."/>
            <person name="Hill K.A."/>
            <person name="Lucas L.N."/>
            <person name="Carlson H.K."/>
            <person name="Coates J.D."/>
        </authorList>
    </citation>
    <scope>NUCLEOTIDE SEQUENCE [LARGE SCALE GENOMIC DNA]</scope>
    <source>
        <strain evidence="7 8">BK-1</strain>
    </source>
</reference>
<sequence>MLIIGLTGGIGCGKTAVTDGFAKLGVPIIDADVVAREVVLPGKPALEKIAAHFGRDALTTDGELNRPWMREHIFSDPDAKATLESILHPIIRAEMRRQLSEVHASYAIFSIPLLFETGQEKSVDRILVVDCPTEIQVSRVTQRDQTSETQTRAIIATQIDRTSRLASADDVIDNSGSLEHLHPQIDTLHQKYLKLAN</sequence>
<dbReference type="Pfam" id="PF01121">
    <property type="entry name" value="CoaE"/>
    <property type="match status" value="1"/>
</dbReference>
<keyword evidence="3 5" id="KW-0067">ATP-binding</keyword>
<gene>
    <name evidence="5" type="primary">coaE</name>
    <name evidence="7" type="ORF">FHP88_15075</name>
</gene>
<dbReference type="InterPro" id="IPR001977">
    <property type="entry name" value="Depp_CoAkinase"/>
</dbReference>
<evidence type="ECO:0000256" key="6">
    <source>
        <dbReference type="NCBIfam" id="TIGR00152"/>
    </source>
</evidence>
<keyword evidence="5 7" id="KW-0808">Transferase</keyword>
<keyword evidence="5 7" id="KW-0418">Kinase</keyword>
<evidence type="ECO:0000256" key="3">
    <source>
        <dbReference type="ARBA" id="ARBA00022840"/>
    </source>
</evidence>
<dbReference type="OrthoDB" id="9812943at2"/>
<dbReference type="Proteomes" id="UP000316649">
    <property type="component" value="Unassembled WGS sequence"/>
</dbReference>
<dbReference type="EC" id="2.7.1.24" evidence="5 6"/>
<keyword evidence="2 5" id="KW-0547">Nucleotide-binding</keyword>
<dbReference type="NCBIfam" id="TIGR00152">
    <property type="entry name" value="dephospho-CoA kinase"/>
    <property type="match status" value="1"/>
</dbReference>
<dbReference type="GO" id="GO:0004140">
    <property type="term" value="F:dephospho-CoA kinase activity"/>
    <property type="evidence" value="ECO:0007669"/>
    <property type="project" value="UniProtKB-UniRule"/>
</dbReference>
<dbReference type="PANTHER" id="PTHR10695:SF46">
    <property type="entry name" value="BIFUNCTIONAL COENZYME A SYNTHASE-RELATED"/>
    <property type="match status" value="1"/>
</dbReference>
<keyword evidence="8" id="KW-1185">Reference proteome</keyword>
<protein>
    <recommendedName>
        <fullName evidence="5 6">Dephospho-CoA kinase</fullName>
        <ecNumber evidence="5 6">2.7.1.24</ecNumber>
    </recommendedName>
    <alternativeName>
        <fullName evidence="5">Dephosphocoenzyme A kinase</fullName>
    </alternativeName>
</protein>
<evidence type="ECO:0000256" key="5">
    <source>
        <dbReference type="HAMAP-Rule" id="MF_00376"/>
    </source>
</evidence>
<feature type="binding site" evidence="5">
    <location>
        <begin position="11"/>
        <end position="16"/>
    </location>
    <ligand>
        <name>ATP</name>
        <dbReference type="ChEBI" id="CHEBI:30616"/>
    </ligand>
</feature>
<keyword evidence="4 5" id="KW-0173">Coenzyme A biosynthesis</keyword>
<dbReference type="InterPro" id="IPR027417">
    <property type="entry name" value="P-loop_NTPase"/>
</dbReference>
<evidence type="ECO:0000256" key="4">
    <source>
        <dbReference type="ARBA" id="ARBA00022993"/>
    </source>
</evidence>
<dbReference type="PROSITE" id="PS51219">
    <property type="entry name" value="DPCK"/>
    <property type="match status" value="1"/>
</dbReference>
<comment type="similarity">
    <text evidence="1 5">Belongs to the CoaE family.</text>
</comment>
<evidence type="ECO:0000313" key="8">
    <source>
        <dbReference type="Proteomes" id="UP000316649"/>
    </source>
</evidence>
<dbReference type="Gene3D" id="3.40.50.300">
    <property type="entry name" value="P-loop containing nucleotide triphosphate hydrolases"/>
    <property type="match status" value="1"/>
</dbReference>
<evidence type="ECO:0000256" key="1">
    <source>
        <dbReference type="ARBA" id="ARBA00009018"/>
    </source>
</evidence>
<comment type="catalytic activity">
    <reaction evidence="5">
        <text>3'-dephospho-CoA + ATP = ADP + CoA + H(+)</text>
        <dbReference type="Rhea" id="RHEA:18245"/>
        <dbReference type="ChEBI" id="CHEBI:15378"/>
        <dbReference type="ChEBI" id="CHEBI:30616"/>
        <dbReference type="ChEBI" id="CHEBI:57287"/>
        <dbReference type="ChEBI" id="CHEBI:57328"/>
        <dbReference type="ChEBI" id="CHEBI:456216"/>
        <dbReference type="EC" id="2.7.1.24"/>
    </reaction>
</comment>
<proteinExistence type="inferred from homology"/>